<evidence type="ECO:0000256" key="5">
    <source>
        <dbReference type="ARBA" id="ARBA00022989"/>
    </source>
</evidence>
<protein>
    <submittedName>
        <fullName evidence="9">ABC transporter permease subunit</fullName>
    </submittedName>
</protein>
<evidence type="ECO:0000259" key="8">
    <source>
        <dbReference type="PROSITE" id="PS50928"/>
    </source>
</evidence>
<keyword evidence="6 7" id="KW-0472">Membrane</keyword>
<sequence length="421" mass="46512">MAADTDNTRRGSSRFEDIDWNEVEQRSGSRPLLTTIKLGSFALFGLLALYDAIRNGPFAEWLLEYISGGPQAEYTVLGIEVATGAPTFDFGSFVWDVTGVDWLFVATLMVMFWYAVVPLARNPRMTRYYWRQFRKNRAAVISMVYLVVIFLVGTIVPLFISVPTSNFQAQLLPPVFTTVSTAAGGDCLVQVTDSVCRGTMAHPLGTTRDGRDILKLVIFGMRVSMQIGLIATLMNIVIATAIGASAAYMGGWVDELLMRYVDIQLTFPQFFLFLLLSYLFEPSLFLLIMIFGLFGWGGISRIVRSEALQRTEEEYFKAAQSAGASPLYVVRRHVVPNVSNSIITAATLAIPGLILAEAAFAFLGLSDPTIPSWGTTISAGRNYLGTAWWVATIPGLFLFFTILAFNFIGDALRDALDPRQE</sequence>
<comment type="subcellular location">
    <subcellularLocation>
        <location evidence="1 7">Cell membrane</location>
        <topology evidence="1 7">Multi-pass membrane protein</topology>
    </subcellularLocation>
</comment>
<name>A0A6B0GKX7_9EURY</name>
<dbReference type="InterPro" id="IPR000515">
    <property type="entry name" value="MetI-like"/>
</dbReference>
<reference evidence="9 10" key="1">
    <citation type="submission" date="2019-12" db="EMBL/GenBank/DDBJ databases">
        <title>Halocatena pleomorpha gen. nov. sp. nov., an extremely halophilic archaeon of family Halobacteriaceae isolated from saltpan soil.</title>
        <authorList>
            <person name="Pal Y."/>
            <person name="Verma A."/>
            <person name="Krishnamurthi S."/>
            <person name="Kumar P."/>
        </authorList>
    </citation>
    <scope>NUCLEOTIDE SEQUENCE [LARGE SCALE GENOMIC DNA]</scope>
    <source>
        <strain evidence="9 10">JCM 16495</strain>
    </source>
</reference>
<evidence type="ECO:0000256" key="2">
    <source>
        <dbReference type="ARBA" id="ARBA00022448"/>
    </source>
</evidence>
<dbReference type="Gene3D" id="1.10.3720.10">
    <property type="entry name" value="MetI-like"/>
    <property type="match status" value="1"/>
</dbReference>
<feature type="transmembrane region" description="Helical" evidence="7">
    <location>
        <begin position="227"/>
        <end position="248"/>
    </location>
</feature>
<dbReference type="PANTHER" id="PTHR43386">
    <property type="entry name" value="OLIGOPEPTIDE TRANSPORT SYSTEM PERMEASE PROTEIN APPC"/>
    <property type="match status" value="1"/>
</dbReference>
<evidence type="ECO:0000256" key="6">
    <source>
        <dbReference type="ARBA" id="ARBA00023136"/>
    </source>
</evidence>
<dbReference type="EMBL" id="WSZK01000015">
    <property type="protein sequence ID" value="MWG34387.1"/>
    <property type="molecule type" value="Genomic_DNA"/>
</dbReference>
<dbReference type="PROSITE" id="PS50928">
    <property type="entry name" value="ABC_TM1"/>
    <property type="match status" value="1"/>
</dbReference>
<dbReference type="InterPro" id="IPR025966">
    <property type="entry name" value="OppC_N"/>
</dbReference>
<dbReference type="GO" id="GO:0055085">
    <property type="term" value="P:transmembrane transport"/>
    <property type="evidence" value="ECO:0007669"/>
    <property type="project" value="InterPro"/>
</dbReference>
<dbReference type="Pfam" id="PF12911">
    <property type="entry name" value="OppC_N"/>
    <property type="match status" value="1"/>
</dbReference>
<comment type="caution">
    <text evidence="9">The sequence shown here is derived from an EMBL/GenBank/DDBJ whole genome shotgun (WGS) entry which is preliminary data.</text>
</comment>
<dbReference type="InterPro" id="IPR035906">
    <property type="entry name" value="MetI-like_sf"/>
</dbReference>
<keyword evidence="4 7" id="KW-0812">Transmembrane</keyword>
<feature type="domain" description="ABC transmembrane type-1" evidence="8">
    <location>
        <begin position="221"/>
        <end position="409"/>
    </location>
</feature>
<evidence type="ECO:0000256" key="7">
    <source>
        <dbReference type="RuleBase" id="RU363032"/>
    </source>
</evidence>
<organism evidence="9 10">
    <name type="scientific">Halomarina oriensis</name>
    <dbReference type="NCBI Taxonomy" id="671145"/>
    <lineage>
        <taxon>Archaea</taxon>
        <taxon>Methanobacteriati</taxon>
        <taxon>Methanobacteriota</taxon>
        <taxon>Stenosarchaea group</taxon>
        <taxon>Halobacteria</taxon>
        <taxon>Halobacteriales</taxon>
        <taxon>Natronomonadaceae</taxon>
        <taxon>Halomarina</taxon>
    </lineage>
</organism>
<dbReference type="CDD" id="cd06261">
    <property type="entry name" value="TM_PBP2"/>
    <property type="match status" value="1"/>
</dbReference>
<evidence type="ECO:0000256" key="4">
    <source>
        <dbReference type="ARBA" id="ARBA00022692"/>
    </source>
</evidence>
<keyword evidence="3" id="KW-1003">Cell membrane</keyword>
<dbReference type="OrthoDB" id="312811at2157"/>
<dbReference type="InterPro" id="IPR050366">
    <property type="entry name" value="BP-dependent_transpt_permease"/>
</dbReference>
<dbReference type="AlphaFoldDB" id="A0A6B0GKX7"/>
<keyword evidence="5 7" id="KW-1133">Transmembrane helix</keyword>
<evidence type="ECO:0000313" key="9">
    <source>
        <dbReference type="EMBL" id="MWG34387.1"/>
    </source>
</evidence>
<feature type="transmembrane region" description="Helical" evidence="7">
    <location>
        <begin position="341"/>
        <end position="366"/>
    </location>
</feature>
<evidence type="ECO:0000256" key="1">
    <source>
        <dbReference type="ARBA" id="ARBA00004651"/>
    </source>
</evidence>
<gene>
    <name evidence="9" type="ORF">GQS65_07765</name>
</gene>
<dbReference type="PANTHER" id="PTHR43386:SF1">
    <property type="entry name" value="D,D-DIPEPTIDE TRANSPORT SYSTEM PERMEASE PROTEIN DDPC-RELATED"/>
    <property type="match status" value="1"/>
</dbReference>
<feature type="transmembrane region" description="Helical" evidence="7">
    <location>
        <begin position="140"/>
        <end position="160"/>
    </location>
</feature>
<dbReference type="RefSeq" id="WP_158204074.1">
    <property type="nucleotide sequence ID" value="NZ_WSZK01000015.1"/>
</dbReference>
<feature type="transmembrane region" description="Helical" evidence="7">
    <location>
        <begin position="102"/>
        <end position="120"/>
    </location>
</feature>
<dbReference type="SUPFAM" id="SSF161098">
    <property type="entry name" value="MetI-like"/>
    <property type="match status" value="1"/>
</dbReference>
<feature type="transmembrane region" description="Helical" evidence="7">
    <location>
        <begin position="386"/>
        <end position="409"/>
    </location>
</feature>
<proteinExistence type="inferred from homology"/>
<accession>A0A6B0GKX7</accession>
<dbReference type="GO" id="GO:0005886">
    <property type="term" value="C:plasma membrane"/>
    <property type="evidence" value="ECO:0007669"/>
    <property type="project" value="UniProtKB-SubCell"/>
</dbReference>
<feature type="transmembrane region" description="Helical" evidence="7">
    <location>
        <begin position="32"/>
        <end position="53"/>
    </location>
</feature>
<keyword evidence="10" id="KW-1185">Reference proteome</keyword>
<dbReference type="Pfam" id="PF00528">
    <property type="entry name" value="BPD_transp_1"/>
    <property type="match status" value="1"/>
</dbReference>
<comment type="similarity">
    <text evidence="7">Belongs to the binding-protein-dependent transport system permease family.</text>
</comment>
<evidence type="ECO:0000313" key="10">
    <source>
        <dbReference type="Proteomes" id="UP000451471"/>
    </source>
</evidence>
<keyword evidence="2 7" id="KW-0813">Transport</keyword>
<evidence type="ECO:0000256" key="3">
    <source>
        <dbReference type="ARBA" id="ARBA00022475"/>
    </source>
</evidence>
<dbReference type="Proteomes" id="UP000451471">
    <property type="component" value="Unassembled WGS sequence"/>
</dbReference>